<dbReference type="InterPro" id="IPR016215">
    <property type="entry name" value="NTA_MOA"/>
</dbReference>
<keyword evidence="4" id="KW-1185">Reference proteome</keyword>
<sequence>MSTENPAQKRRIYLNGFDMFTVGHLSFGQWKNPADRSATKRRDLSYWTDLAKILEKGDFNALFLADTFGLYDTYKGSAEPAIRNAAQYPMGDPAIPISAMASVTKNLGFAITTSTSYEAPYVVTKRFSTLDHLTNGRFGWNIVTSWKASASKAVGLPLINHDKRYEIADEYLTVLYKLWEGSWADDALKEDVETGIYTDPSRIKYVHHHGEHFHVDCPHILDPSHQRTPFLFQAGTSSAGVAFGAKHAEGVFVSAPSPHILAPRIQAIREEAAKSGRDPRSVKVFAILTPIIGRTEAEAQAKYHEALDNASEEAGLAFFSGGSGIDLSRFDLDTPIKPSDVHVDARVHSTINTLSYQGPDVPEWTPRNIGKHIYIGGSGPVPAGTASRVADFLEEWVRVADLDGFNIGYVQTPGTFEDVVELLVSELRRRGIYAPEGESGTMRERIYSSGQKRLRDDHVGTKYRYEVYDGKWSLTSLLNPIDYCDRN</sequence>
<proteinExistence type="inferred from homology"/>
<dbReference type="OrthoDB" id="8922241at2759"/>
<reference evidence="4" key="1">
    <citation type="journal article" date="2015" name="Genome Announc.">
        <title>Draft genome sequence of the fungus Penicillium brasilianum MG11.</title>
        <authorList>
            <person name="Horn F."/>
            <person name="Linde J."/>
            <person name="Mattern D.J."/>
            <person name="Walther G."/>
            <person name="Guthke R."/>
            <person name="Brakhage A.A."/>
            <person name="Valiante V."/>
        </authorList>
    </citation>
    <scope>NUCLEOTIDE SEQUENCE [LARGE SCALE GENOMIC DNA]</scope>
    <source>
        <strain evidence="4">MG11</strain>
    </source>
</reference>
<dbReference type="PIRSF" id="PIRSF000337">
    <property type="entry name" value="NTA_MOA"/>
    <property type="match status" value="1"/>
</dbReference>
<evidence type="ECO:0000313" key="3">
    <source>
        <dbReference type="EMBL" id="CEO60051.1"/>
    </source>
</evidence>
<dbReference type="InterPro" id="IPR011251">
    <property type="entry name" value="Luciferase-like_dom"/>
</dbReference>
<dbReference type="NCBIfam" id="TIGR03860">
    <property type="entry name" value="FMN_nitrolo"/>
    <property type="match status" value="1"/>
</dbReference>
<dbReference type="Gene3D" id="3.20.20.30">
    <property type="entry name" value="Luciferase-like domain"/>
    <property type="match status" value="1"/>
</dbReference>
<dbReference type="InterPro" id="IPR036661">
    <property type="entry name" value="Luciferase-like_sf"/>
</dbReference>
<dbReference type="Pfam" id="PF00296">
    <property type="entry name" value="Bac_luciferase"/>
    <property type="match status" value="1"/>
</dbReference>
<evidence type="ECO:0000313" key="4">
    <source>
        <dbReference type="Proteomes" id="UP000042958"/>
    </source>
</evidence>
<dbReference type="PANTHER" id="PTHR30011:SF30">
    <property type="entry name" value="XENOBIOTIC COMPOUND MONOOXYGENASE, DSZA FAMILY (AFU_ORTHOLOGUE AFUA_6G01920)"/>
    <property type="match status" value="1"/>
</dbReference>
<protein>
    <submittedName>
        <fullName evidence="3">Putative DszA family Xenobiotic compound monooxygenase</fullName>
    </submittedName>
</protein>
<dbReference type="PANTHER" id="PTHR30011">
    <property type="entry name" value="ALKANESULFONATE MONOOXYGENASE-RELATED"/>
    <property type="match status" value="1"/>
</dbReference>
<feature type="domain" description="Luciferase-like" evidence="2">
    <location>
        <begin position="29"/>
        <end position="309"/>
    </location>
</feature>
<evidence type="ECO:0000259" key="2">
    <source>
        <dbReference type="Pfam" id="PF00296"/>
    </source>
</evidence>
<dbReference type="AlphaFoldDB" id="A0A0F7VGN1"/>
<dbReference type="STRING" id="104259.A0A0F7VGN1"/>
<dbReference type="InterPro" id="IPR051260">
    <property type="entry name" value="Diverse_substr_monoxygenases"/>
</dbReference>
<dbReference type="GO" id="GO:0004497">
    <property type="term" value="F:monooxygenase activity"/>
    <property type="evidence" value="ECO:0007669"/>
    <property type="project" value="UniProtKB-KW"/>
</dbReference>
<dbReference type="GO" id="GO:0016705">
    <property type="term" value="F:oxidoreductase activity, acting on paired donors, with incorporation or reduction of molecular oxygen"/>
    <property type="evidence" value="ECO:0007669"/>
    <property type="project" value="InterPro"/>
</dbReference>
<gene>
    <name evidence="3" type="ORF">PMG11_04694</name>
</gene>
<keyword evidence="3" id="KW-0560">Oxidoreductase</keyword>
<evidence type="ECO:0000256" key="1">
    <source>
        <dbReference type="ARBA" id="ARBA00033748"/>
    </source>
</evidence>
<dbReference type="SUPFAM" id="SSF51679">
    <property type="entry name" value="Bacterial luciferase-like"/>
    <property type="match status" value="1"/>
</dbReference>
<name>A0A0F7VGN1_PENBI</name>
<dbReference type="Proteomes" id="UP000042958">
    <property type="component" value="Unassembled WGS sequence"/>
</dbReference>
<dbReference type="EMBL" id="CDHK01000004">
    <property type="protein sequence ID" value="CEO60051.1"/>
    <property type="molecule type" value="Genomic_DNA"/>
</dbReference>
<organism evidence="3 4">
    <name type="scientific">Penicillium brasilianum</name>
    <dbReference type="NCBI Taxonomy" id="104259"/>
    <lineage>
        <taxon>Eukaryota</taxon>
        <taxon>Fungi</taxon>
        <taxon>Dikarya</taxon>
        <taxon>Ascomycota</taxon>
        <taxon>Pezizomycotina</taxon>
        <taxon>Eurotiomycetes</taxon>
        <taxon>Eurotiomycetidae</taxon>
        <taxon>Eurotiales</taxon>
        <taxon>Aspergillaceae</taxon>
        <taxon>Penicillium</taxon>
    </lineage>
</organism>
<keyword evidence="3" id="KW-0503">Monooxygenase</keyword>
<accession>A0A0F7VGN1</accession>
<comment type="similarity">
    <text evidence="1">Belongs to the NtaA/SnaA/DszA monooxygenase family.</text>
</comment>